<reference evidence="2" key="1">
    <citation type="submission" date="2014-09" db="EMBL/GenBank/DDBJ databases">
        <authorList>
            <person name="Magalhaes I.L.F."/>
            <person name="Oliveira U."/>
            <person name="Santos F.R."/>
            <person name="Vidigal T.H.D.A."/>
            <person name="Brescovit A.D."/>
            <person name="Santos A.J."/>
        </authorList>
    </citation>
    <scope>NUCLEOTIDE SEQUENCE</scope>
    <source>
        <tissue evidence="2">Shoot tissue taken approximately 20 cm above the soil surface</tissue>
    </source>
</reference>
<dbReference type="EMBL" id="GBRH01192360">
    <property type="protein sequence ID" value="JAE05536.1"/>
    <property type="molecule type" value="Transcribed_RNA"/>
</dbReference>
<evidence type="ECO:0000313" key="2">
    <source>
        <dbReference type="EMBL" id="JAE05536.1"/>
    </source>
</evidence>
<name>A0A0A9F5W7_ARUDO</name>
<reference evidence="2" key="2">
    <citation type="journal article" date="2015" name="Data Brief">
        <title>Shoot transcriptome of the giant reed, Arundo donax.</title>
        <authorList>
            <person name="Barrero R.A."/>
            <person name="Guerrero F.D."/>
            <person name="Moolhuijzen P."/>
            <person name="Goolsby J.A."/>
            <person name="Tidwell J."/>
            <person name="Bellgard S.E."/>
            <person name="Bellgard M.I."/>
        </authorList>
    </citation>
    <scope>NUCLEOTIDE SEQUENCE</scope>
    <source>
        <tissue evidence="2">Shoot tissue taken approximately 20 cm above the soil surface</tissue>
    </source>
</reference>
<protein>
    <submittedName>
        <fullName evidence="2">Uncharacterized protein</fullName>
    </submittedName>
</protein>
<proteinExistence type="predicted"/>
<feature type="region of interest" description="Disordered" evidence="1">
    <location>
        <begin position="23"/>
        <end position="46"/>
    </location>
</feature>
<dbReference type="AlphaFoldDB" id="A0A0A9F5W7"/>
<accession>A0A0A9F5W7</accession>
<organism evidence="2">
    <name type="scientific">Arundo donax</name>
    <name type="common">Giant reed</name>
    <name type="synonym">Donax arundinaceus</name>
    <dbReference type="NCBI Taxonomy" id="35708"/>
    <lineage>
        <taxon>Eukaryota</taxon>
        <taxon>Viridiplantae</taxon>
        <taxon>Streptophyta</taxon>
        <taxon>Embryophyta</taxon>
        <taxon>Tracheophyta</taxon>
        <taxon>Spermatophyta</taxon>
        <taxon>Magnoliopsida</taxon>
        <taxon>Liliopsida</taxon>
        <taxon>Poales</taxon>
        <taxon>Poaceae</taxon>
        <taxon>PACMAD clade</taxon>
        <taxon>Arundinoideae</taxon>
        <taxon>Arundineae</taxon>
        <taxon>Arundo</taxon>
    </lineage>
</organism>
<sequence>MHAIKEEEGLEKHQMGIVLLVVHPTHQSQEGGRERDPSQLLVRNLF</sequence>
<evidence type="ECO:0000256" key="1">
    <source>
        <dbReference type="SAM" id="MobiDB-lite"/>
    </source>
</evidence>